<keyword evidence="1" id="KW-0472">Membrane</keyword>
<feature type="transmembrane region" description="Helical" evidence="1">
    <location>
        <begin position="21"/>
        <end position="44"/>
    </location>
</feature>
<feature type="transmembrane region" description="Helical" evidence="1">
    <location>
        <begin position="142"/>
        <end position="163"/>
    </location>
</feature>
<dbReference type="Proteomes" id="UP000297245">
    <property type="component" value="Unassembled WGS sequence"/>
</dbReference>
<name>A0A4S8MUM1_DENBC</name>
<proteinExistence type="predicted"/>
<evidence type="ECO:0000313" key="3">
    <source>
        <dbReference type="Proteomes" id="UP000297245"/>
    </source>
</evidence>
<protein>
    <submittedName>
        <fullName evidence="2">Uncharacterized protein</fullName>
    </submittedName>
</protein>
<reference evidence="2 3" key="1">
    <citation type="journal article" date="2019" name="Nat. Ecol. Evol.">
        <title>Megaphylogeny resolves global patterns of mushroom evolution.</title>
        <authorList>
            <person name="Varga T."/>
            <person name="Krizsan K."/>
            <person name="Foldi C."/>
            <person name="Dima B."/>
            <person name="Sanchez-Garcia M."/>
            <person name="Sanchez-Ramirez S."/>
            <person name="Szollosi G.J."/>
            <person name="Szarkandi J.G."/>
            <person name="Papp V."/>
            <person name="Albert L."/>
            <person name="Andreopoulos W."/>
            <person name="Angelini C."/>
            <person name="Antonin V."/>
            <person name="Barry K.W."/>
            <person name="Bougher N.L."/>
            <person name="Buchanan P."/>
            <person name="Buyck B."/>
            <person name="Bense V."/>
            <person name="Catcheside P."/>
            <person name="Chovatia M."/>
            <person name="Cooper J."/>
            <person name="Damon W."/>
            <person name="Desjardin D."/>
            <person name="Finy P."/>
            <person name="Geml J."/>
            <person name="Haridas S."/>
            <person name="Hughes K."/>
            <person name="Justo A."/>
            <person name="Karasinski D."/>
            <person name="Kautmanova I."/>
            <person name="Kiss B."/>
            <person name="Kocsube S."/>
            <person name="Kotiranta H."/>
            <person name="LaButti K.M."/>
            <person name="Lechner B.E."/>
            <person name="Liimatainen K."/>
            <person name="Lipzen A."/>
            <person name="Lukacs Z."/>
            <person name="Mihaltcheva S."/>
            <person name="Morgado L.N."/>
            <person name="Niskanen T."/>
            <person name="Noordeloos M.E."/>
            <person name="Ohm R.A."/>
            <person name="Ortiz-Santana B."/>
            <person name="Ovrebo C."/>
            <person name="Racz N."/>
            <person name="Riley R."/>
            <person name="Savchenko A."/>
            <person name="Shiryaev A."/>
            <person name="Soop K."/>
            <person name="Spirin V."/>
            <person name="Szebenyi C."/>
            <person name="Tomsovsky M."/>
            <person name="Tulloss R.E."/>
            <person name="Uehling J."/>
            <person name="Grigoriev I.V."/>
            <person name="Vagvolgyi C."/>
            <person name="Papp T."/>
            <person name="Martin F.M."/>
            <person name="Miettinen O."/>
            <person name="Hibbett D.S."/>
            <person name="Nagy L.G."/>
        </authorList>
    </citation>
    <scope>NUCLEOTIDE SEQUENCE [LARGE SCALE GENOMIC DNA]</scope>
    <source>
        <strain evidence="2 3">CBS 962.96</strain>
    </source>
</reference>
<feature type="transmembrane region" description="Helical" evidence="1">
    <location>
        <begin position="64"/>
        <end position="82"/>
    </location>
</feature>
<dbReference type="AlphaFoldDB" id="A0A4S8MUM1"/>
<sequence>MADFMTLFGGLICDRGQSRTVLIVAECRLYWYFLLCQGFLARFYASFVKDMSIGPSNGLVIPKWFAWVMRVFGFILSANLCLVSRQSPFFTENIAYPASTFILMGLYTLTAYVGMTTTSIGLPESSAFLVSVINEGFGTGRIGFVEFGLSNVQFFALFIFDLGRLGSIPARVNKIDGVEVMWLYAGSMMLVAQYFQCCQAVDRAEGDGEGLECGKIFVFKNPGLKVFTGLS</sequence>
<keyword evidence="3" id="KW-1185">Reference proteome</keyword>
<keyword evidence="1" id="KW-0812">Transmembrane</keyword>
<evidence type="ECO:0000256" key="1">
    <source>
        <dbReference type="SAM" id="Phobius"/>
    </source>
</evidence>
<feature type="transmembrane region" description="Helical" evidence="1">
    <location>
        <begin position="94"/>
        <end position="122"/>
    </location>
</feature>
<gene>
    <name evidence="2" type="ORF">K435DRAFT_789029</name>
</gene>
<organism evidence="2 3">
    <name type="scientific">Dendrothele bispora (strain CBS 962.96)</name>
    <dbReference type="NCBI Taxonomy" id="1314807"/>
    <lineage>
        <taxon>Eukaryota</taxon>
        <taxon>Fungi</taxon>
        <taxon>Dikarya</taxon>
        <taxon>Basidiomycota</taxon>
        <taxon>Agaricomycotina</taxon>
        <taxon>Agaricomycetes</taxon>
        <taxon>Agaricomycetidae</taxon>
        <taxon>Agaricales</taxon>
        <taxon>Agaricales incertae sedis</taxon>
        <taxon>Dendrothele</taxon>
    </lineage>
</organism>
<keyword evidence="1" id="KW-1133">Transmembrane helix</keyword>
<dbReference type="EMBL" id="ML179040">
    <property type="protein sequence ID" value="THV06928.1"/>
    <property type="molecule type" value="Genomic_DNA"/>
</dbReference>
<dbReference type="OrthoDB" id="6509908at2759"/>
<evidence type="ECO:0000313" key="2">
    <source>
        <dbReference type="EMBL" id="THV06928.1"/>
    </source>
</evidence>
<accession>A0A4S8MUM1</accession>